<reference evidence="3" key="1">
    <citation type="journal article" date="2021" name="PeerJ">
        <title>Extensive microbial diversity within the chicken gut microbiome revealed by metagenomics and culture.</title>
        <authorList>
            <person name="Gilroy R."/>
            <person name="Ravi A."/>
            <person name="Getino M."/>
            <person name="Pursley I."/>
            <person name="Horton D.L."/>
            <person name="Alikhan N.F."/>
            <person name="Baker D."/>
            <person name="Gharbi K."/>
            <person name="Hall N."/>
            <person name="Watson M."/>
            <person name="Adriaenssens E.M."/>
            <person name="Foster-Nyarko E."/>
            <person name="Jarju S."/>
            <person name="Secka A."/>
            <person name="Antonio M."/>
            <person name="Oren A."/>
            <person name="Chaudhuri R.R."/>
            <person name="La Ragione R."/>
            <person name="Hildebrand F."/>
            <person name="Pallen M.J."/>
        </authorList>
    </citation>
    <scope>NUCLEOTIDE SEQUENCE</scope>
    <source>
        <strain evidence="3">F6-686</strain>
    </source>
</reference>
<dbReference type="EMBL" id="JAHLFT010000120">
    <property type="protein sequence ID" value="MBU3829235.1"/>
    <property type="molecule type" value="Genomic_DNA"/>
</dbReference>
<evidence type="ECO:0000313" key="3">
    <source>
        <dbReference type="EMBL" id="MBU3829235.1"/>
    </source>
</evidence>
<dbReference type="Pfam" id="PF17965">
    <property type="entry name" value="MucBP_2"/>
    <property type="match status" value="1"/>
</dbReference>
<protein>
    <submittedName>
        <fullName evidence="3">Uncharacterized protein</fullName>
    </submittedName>
</protein>
<sequence>MTDWKTLQKDFSAVTTPIIKGYHADKGLIGSKIATTDHLDEVVTYTANGRIIPIDEVGNEIPNAPHPRYQTDPKDATKVLSSKTLPKISGYTPRVEEIAPEDPSTDAKVVYNKKLIVQLKALEDRGYTFVNNGLNADTVARSIDGDDHGTQTYVIGLTHAHQNVTPENPGHSGERINSNYTESPVWPEQTGRDDLVRIGRQIINYHGAGEMTPIANEQSAEFDRTLVIDKVSGKIIKDNGWNADKRQFGTINTPVISGYHADKRIAGGNTVSPSHLEEIGTVNYKVIIPVYPKGQPILGAKHLQYRTDSNDPTKVVLNQSVPEVLGYFPTQSAVMPSRPDQDMPIVYNPDQQQ</sequence>
<evidence type="ECO:0000259" key="1">
    <source>
        <dbReference type="Pfam" id="PF17965"/>
    </source>
</evidence>
<organism evidence="3 4">
    <name type="scientific">Candidatus Lactobacillus pullistercoris</name>
    <dbReference type="NCBI Taxonomy" id="2838636"/>
    <lineage>
        <taxon>Bacteria</taxon>
        <taxon>Bacillati</taxon>
        <taxon>Bacillota</taxon>
        <taxon>Bacilli</taxon>
        <taxon>Lactobacillales</taxon>
        <taxon>Lactobacillaceae</taxon>
        <taxon>Lactobacillus</taxon>
    </lineage>
</organism>
<dbReference type="InterPro" id="IPR041495">
    <property type="entry name" value="Mub_B2"/>
</dbReference>
<evidence type="ECO:0000313" key="4">
    <source>
        <dbReference type="Proteomes" id="UP000823844"/>
    </source>
</evidence>
<reference evidence="3" key="2">
    <citation type="submission" date="2021-04" db="EMBL/GenBank/DDBJ databases">
        <authorList>
            <person name="Gilroy R."/>
        </authorList>
    </citation>
    <scope>NUCLEOTIDE SEQUENCE</scope>
    <source>
        <strain evidence="3">F6-686</strain>
    </source>
</reference>
<feature type="domain" description="Mub B2-like" evidence="2">
    <location>
        <begin position="2"/>
        <end position="48"/>
    </location>
</feature>
<dbReference type="AlphaFoldDB" id="A0A9E2NUK3"/>
<dbReference type="Gene3D" id="3.10.20.470">
    <property type="match status" value="1"/>
</dbReference>
<accession>A0A9E2NUK3</accession>
<dbReference type="Proteomes" id="UP000823844">
    <property type="component" value="Unassembled WGS sequence"/>
</dbReference>
<evidence type="ECO:0000259" key="2">
    <source>
        <dbReference type="Pfam" id="PF17966"/>
    </source>
</evidence>
<dbReference type="InterPro" id="IPR041558">
    <property type="entry name" value="MucBP_2"/>
</dbReference>
<dbReference type="Gene3D" id="2.60.40.4300">
    <property type="match status" value="2"/>
</dbReference>
<feature type="domain" description="Mub B2-like" evidence="2">
    <location>
        <begin position="192"/>
        <end position="285"/>
    </location>
</feature>
<name>A0A9E2NUK3_9LACO</name>
<comment type="caution">
    <text evidence="3">The sequence shown here is derived from an EMBL/GenBank/DDBJ whole genome shotgun (WGS) entry which is preliminary data.</text>
</comment>
<gene>
    <name evidence="3" type="ORF">H9806_09015</name>
</gene>
<dbReference type="Pfam" id="PF17966">
    <property type="entry name" value="Muc_B2"/>
    <property type="match status" value="2"/>
</dbReference>
<proteinExistence type="predicted"/>
<feature type="domain" description="Mucin binding" evidence="1">
    <location>
        <begin position="105"/>
        <end position="159"/>
    </location>
</feature>